<proteinExistence type="inferred from homology"/>
<feature type="active site" description="Nucleophile" evidence="4">
    <location>
        <position position="8"/>
    </location>
</feature>
<evidence type="ECO:0000313" key="7">
    <source>
        <dbReference type="Proteomes" id="UP000294937"/>
    </source>
</evidence>
<evidence type="ECO:0000256" key="3">
    <source>
        <dbReference type="ARBA" id="ARBA00022912"/>
    </source>
</evidence>
<dbReference type="OrthoDB" id="9784339at2"/>
<evidence type="ECO:0000256" key="2">
    <source>
        <dbReference type="ARBA" id="ARBA00022801"/>
    </source>
</evidence>
<evidence type="ECO:0000256" key="4">
    <source>
        <dbReference type="PIRSR" id="PIRSR617867-1"/>
    </source>
</evidence>
<keyword evidence="2" id="KW-0378">Hydrolase</keyword>
<gene>
    <name evidence="6" type="ORF">EDD58_102155</name>
</gene>
<dbReference type="Pfam" id="PF01451">
    <property type="entry name" value="LMWPc"/>
    <property type="match status" value="1"/>
</dbReference>
<dbReference type="PRINTS" id="PR00719">
    <property type="entry name" value="LMWPTPASE"/>
</dbReference>
<keyword evidence="7" id="KW-1185">Reference proteome</keyword>
<comment type="caution">
    <text evidence="6">The sequence shown here is derived from an EMBL/GenBank/DDBJ whole genome shotgun (WGS) entry which is preliminary data.</text>
</comment>
<dbReference type="SUPFAM" id="SSF52788">
    <property type="entry name" value="Phosphotyrosine protein phosphatases I"/>
    <property type="match status" value="2"/>
</dbReference>
<feature type="active site" evidence="4">
    <location>
        <position position="14"/>
    </location>
</feature>
<protein>
    <submittedName>
        <fullName evidence="6">Protein-tyrosine phosphatase</fullName>
    </submittedName>
</protein>
<dbReference type="RefSeq" id="WP_131923577.1">
    <property type="nucleotide sequence ID" value="NZ_SMAG01000002.1"/>
</dbReference>
<comment type="similarity">
    <text evidence="1">Belongs to the low molecular weight phosphotyrosine protein phosphatase family.</text>
</comment>
<dbReference type="Gene3D" id="3.40.50.2300">
    <property type="match status" value="2"/>
</dbReference>
<sequence>MLHILFVCTGNTCRSPMAEAILKKIAEEGQFPIEVRSAGVAAIDGGIASDHALQVLKEKGIHHPHRSQMVKDELMDWADVILTMTQNHKHVLLSRFPESMDKIYTLTEYLSEDPEKEKLLKEFEQNHALIEEKREELVSQYLTKPNQYNELVIPESAVKEWLKECEHLLQKDELLLQQLKSHQGHADIVDPFGGSVDVYRQCADELEDKLIQLLKKWSHSDSLK</sequence>
<dbReference type="EMBL" id="SMAG01000002">
    <property type="protein sequence ID" value="TCS95581.1"/>
    <property type="molecule type" value="Genomic_DNA"/>
</dbReference>
<accession>A0A4R3L6R1</accession>
<evidence type="ECO:0000259" key="5">
    <source>
        <dbReference type="SMART" id="SM00226"/>
    </source>
</evidence>
<organism evidence="6 7">
    <name type="scientific">Hazenella coriacea</name>
    <dbReference type="NCBI Taxonomy" id="1179467"/>
    <lineage>
        <taxon>Bacteria</taxon>
        <taxon>Bacillati</taxon>
        <taxon>Bacillota</taxon>
        <taxon>Bacilli</taxon>
        <taxon>Bacillales</taxon>
        <taxon>Thermoactinomycetaceae</taxon>
        <taxon>Hazenella</taxon>
    </lineage>
</organism>
<feature type="domain" description="Phosphotyrosine protein phosphatase I" evidence="5">
    <location>
        <begin position="2"/>
        <end position="140"/>
    </location>
</feature>
<keyword evidence="3" id="KW-0904">Protein phosphatase</keyword>
<dbReference type="GO" id="GO:0004725">
    <property type="term" value="F:protein tyrosine phosphatase activity"/>
    <property type="evidence" value="ECO:0007669"/>
    <property type="project" value="InterPro"/>
</dbReference>
<reference evidence="6 7" key="1">
    <citation type="submission" date="2019-03" db="EMBL/GenBank/DDBJ databases">
        <title>Genomic Encyclopedia of Type Strains, Phase IV (KMG-IV): sequencing the most valuable type-strain genomes for metagenomic binning, comparative biology and taxonomic classification.</title>
        <authorList>
            <person name="Goeker M."/>
        </authorList>
    </citation>
    <scope>NUCLEOTIDE SEQUENCE [LARGE SCALE GENOMIC DNA]</scope>
    <source>
        <strain evidence="6 7">DSM 45707</strain>
    </source>
</reference>
<dbReference type="InterPro" id="IPR023485">
    <property type="entry name" value="Ptyr_pPase"/>
</dbReference>
<feature type="active site" description="Proton donor" evidence="4">
    <location>
        <position position="113"/>
    </location>
</feature>
<dbReference type="PANTHER" id="PTHR11717">
    <property type="entry name" value="LOW MOLECULAR WEIGHT PROTEIN TYROSINE PHOSPHATASE"/>
    <property type="match status" value="1"/>
</dbReference>
<evidence type="ECO:0000256" key="1">
    <source>
        <dbReference type="ARBA" id="ARBA00011063"/>
    </source>
</evidence>
<dbReference type="InterPro" id="IPR017867">
    <property type="entry name" value="Tyr_phospatase_low_mol_wt"/>
</dbReference>
<dbReference type="Proteomes" id="UP000294937">
    <property type="component" value="Unassembled WGS sequence"/>
</dbReference>
<dbReference type="SMART" id="SM00226">
    <property type="entry name" value="LMWPc"/>
    <property type="match status" value="1"/>
</dbReference>
<evidence type="ECO:0000313" key="6">
    <source>
        <dbReference type="EMBL" id="TCS95581.1"/>
    </source>
</evidence>
<dbReference type="PANTHER" id="PTHR11717:SF31">
    <property type="entry name" value="LOW MOLECULAR WEIGHT PROTEIN-TYROSINE-PHOSPHATASE ETP-RELATED"/>
    <property type="match status" value="1"/>
</dbReference>
<dbReference type="InterPro" id="IPR050438">
    <property type="entry name" value="LMW_PTPase"/>
</dbReference>
<name>A0A4R3L6R1_9BACL</name>
<dbReference type="InterPro" id="IPR036196">
    <property type="entry name" value="Ptyr_pPase_sf"/>
</dbReference>
<dbReference type="AlphaFoldDB" id="A0A4R3L6R1"/>
<dbReference type="CDD" id="cd16344">
    <property type="entry name" value="LMWPAP"/>
    <property type="match status" value="1"/>
</dbReference>